<keyword evidence="3" id="KW-1185">Reference proteome</keyword>
<organism evidence="2 3">
    <name type="scientific">Elysia chlorotica</name>
    <name type="common">Eastern emerald elysia</name>
    <name type="synonym">Sea slug</name>
    <dbReference type="NCBI Taxonomy" id="188477"/>
    <lineage>
        <taxon>Eukaryota</taxon>
        <taxon>Metazoa</taxon>
        <taxon>Spiralia</taxon>
        <taxon>Lophotrochozoa</taxon>
        <taxon>Mollusca</taxon>
        <taxon>Gastropoda</taxon>
        <taxon>Heterobranchia</taxon>
        <taxon>Euthyneura</taxon>
        <taxon>Panpulmonata</taxon>
        <taxon>Sacoglossa</taxon>
        <taxon>Placobranchoidea</taxon>
        <taxon>Plakobranchidae</taxon>
        <taxon>Elysia</taxon>
    </lineage>
</organism>
<proteinExistence type="predicted"/>
<feature type="compositionally biased region" description="Polar residues" evidence="1">
    <location>
        <begin position="22"/>
        <end position="36"/>
    </location>
</feature>
<reference evidence="2 3" key="1">
    <citation type="submission" date="2019-01" db="EMBL/GenBank/DDBJ databases">
        <title>A draft genome assembly of the solar-powered sea slug Elysia chlorotica.</title>
        <authorList>
            <person name="Cai H."/>
            <person name="Li Q."/>
            <person name="Fang X."/>
            <person name="Li J."/>
            <person name="Curtis N.E."/>
            <person name="Altenburger A."/>
            <person name="Shibata T."/>
            <person name="Feng M."/>
            <person name="Maeda T."/>
            <person name="Schwartz J.A."/>
            <person name="Shigenobu S."/>
            <person name="Lundholm N."/>
            <person name="Nishiyama T."/>
            <person name="Yang H."/>
            <person name="Hasebe M."/>
            <person name="Li S."/>
            <person name="Pierce S.K."/>
            <person name="Wang J."/>
        </authorList>
    </citation>
    <scope>NUCLEOTIDE SEQUENCE [LARGE SCALE GENOMIC DNA]</scope>
    <source>
        <strain evidence="2">EC2010</strain>
        <tissue evidence="2">Whole organism of an adult</tissue>
    </source>
</reference>
<sequence length="341" mass="36931">MGALRGRGIWGHTSAGKRLSEETSSGATDRQSGSARTSILARDVTLTLARTWKRPEVIWYLRADLSFRSGHARGMLGPPGTHCVIERQLSCVPKNRAVKQDKHGVGFNKSKTCIRRPRGCLSGRPTVCTVYIPPYPDAIAAVVSRPQVIYSHHFDTLEAVMMSALPATNHGDPLSAGSRAGEIYTLSQIKSDSSLGLRLGMSLELADVESFPGVAVCPSRLVDSSGLDPEYLLQTVGQGGGCAEGLPVSYTRHDLTPGPSGRDTWQREIDRHTDIHTERQKALRNRWIIGYGGSELYDGAVTIPPAQVAKPTIIGSSRAGKSFQHVLWTLTPRSLFVLVPG</sequence>
<name>A0A433T3Y3_ELYCH</name>
<gene>
    <name evidence="2" type="ORF">EGW08_015984</name>
</gene>
<accession>A0A433T3Y3</accession>
<evidence type="ECO:0000313" key="3">
    <source>
        <dbReference type="Proteomes" id="UP000271974"/>
    </source>
</evidence>
<dbReference type="Proteomes" id="UP000271974">
    <property type="component" value="Unassembled WGS sequence"/>
</dbReference>
<evidence type="ECO:0000256" key="1">
    <source>
        <dbReference type="SAM" id="MobiDB-lite"/>
    </source>
</evidence>
<evidence type="ECO:0000313" key="2">
    <source>
        <dbReference type="EMBL" id="RUS76241.1"/>
    </source>
</evidence>
<protein>
    <submittedName>
        <fullName evidence="2">Uncharacterized protein</fullName>
    </submittedName>
</protein>
<dbReference type="EMBL" id="RQTK01000678">
    <property type="protein sequence ID" value="RUS76241.1"/>
    <property type="molecule type" value="Genomic_DNA"/>
</dbReference>
<dbReference type="AlphaFoldDB" id="A0A433T3Y3"/>
<comment type="caution">
    <text evidence="2">The sequence shown here is derived from an EMBL/GenBank/DDBJ whole genome shotgun (WGS) entry which is preliminary data.</text>
</comment>
<feature type="region of interest" description="Disordered" evidence="1">
    <location>
        <begin position="14"/>
        <end position="36"/>
    </location>
</feature>